<evidence type="ECO:0000313" key="2">
    <source>
        <dbReference type="EMBL" id="EEH65881.1"/>
    </source>
</evidence>
<dbReference type="EMBL" id="ACFH01000096">
    <property type="protein sequence ID" value="EEH65881.1"/>
    <property type="molecule type" value="Genomic_DNA"/>
</dbReference>
<feature type="compositionally biased region" description="Basic and acidic residues" evidence="1">
    <location>
        <begin position="61"/>
        <end position="71"/>
    </location>
</feature>
<dbReference type="AlphaFoldDB" id="C0W5V3"/>
<comment type="caution">
    <text evidence="2">The sequence shown here is derived from an EMBL/GenBank/DDBJ whole genome shotgun (WGS) entry which is preliminary data.</text>
</comment>
<feature type="compositionally biased region" description="Basic residues" evidence="1">
    <location>
        <begin position="107"/>
        <end position="123"/>
    </location>
</feature>
<feature type="compositionally biased region" description="Low complexity" evidence="1">
    <location>
        <begin position="96"/>
        <end position="106"/>
    </location>
</feature>
<gene>
    <name evidence="2" type="ORF">HMPREF0058_1247</name>
</gene>
<keyword evidence="3" id="KW-1185">Reference proteome</keyword>
<dbReference type="InterPro" id="IPR010064">
    <property type="entry name" value="HK97-gp10_tail"/>
</dbReference>
<reference evidence="2 3" key="1">
    <citation type="submission" date="2009-01" db="EMBL/GenBank/DDBJ databases">
        <authorList>
            <person name="Qin X."/>
            <person name="Bachman B."/>
            <person name="Battles P."/>
            <person name="Bell A."/>
            <person name="Bess C."/>
            <person name="Bickham C."/>
            <person name="Chaboub L."/>
            <person name="Chen D."/>
            <person name="Coyle M."/>
            <person name="Deiros D.R."/>
            <person name="Dinh H."/>
            <person name="Forbes L."/>
            <person name="Fowler G."/>
            <person name="Francisco L."/>
            <person name="Fu Q."/>
            <person name="Gubbala S."/>
            <person name="Hale W."/>
            <person name="Han Y."/>
            <person name="Hemphill L."/>
            <person name="Highlander S.K."/>
            <person name="Hirani K."/>
            <person name="Hogues M."/>
            <person name="Jackson L."/>
            <person name="Jakkamsetti A."/>
            <person name="Javaid M."/>
            <person name="Jiang H."/>
            <person name="Korchina V."/>
            <person name="Kovar C."/>
            <person name="Lara F."/>
            <person name="Lee S."/>
            <person name="Mata R."/>
            <person name="Mathew T."/>
            <person name="Moen C."/>
            <person name="Morales K."/>
            <person name="Munidasa M."/>
            <person name="Nazareth L."/>
            <person name="Ngo R."/>
            <person name="Nguyen L."/>
            <person name="Okwuonu G."/>
            <person name="Ongeri F."/>
            <person name="Patil S."/>
            <person name="Petrosino J."/>
            <person name="Pham C."/>
            <person name="Pham P."/>
            <person name="Pu L.-L."/>
            <person name="Puazo M."/>
            <person name="Raj R."/>
            <person name="Reid J."/>
            <person name="Rouhana J."/>
            <person name="Saada N."/>
            <person name="Shang Y."/>
            <person name="Simmons D."/>
            <person name="Thornton R."/>
            <person name="Warren J."/>
            <person name="Weissenberger G."/>
            <person name="Zhang J."/>
            <person name="Zhang L."/>
            <person name="Zhou C."/>
            <person name="Zhu D."/>
            <person name="Muzny D."/>
            <person name="Worley K."/>
            <person name="Gibbs R."/>
        </authorList>
    </citation>
    <scope>NUCLEOTIDE SEQUENCE [LARGE SCALE GENOMIC DNA]</scope>
    <source>
        <strain evidence="2 3">DSM 15434</strain>
    </source>
</reference>
<protein>
    <recommendedName>
        <fullName evidence="4">Phage protein, HK97 gp10 family</fullName>
    </recommendedName>
</protein>
<sequence length="123" mass="12602">MPARFEIDKRGAQALLVSSGMRAAMLAAAQEVAQEASRTAPSRSGALGGSYRTESATARVRTRDGATERAAGRVVNDSPYAAAVEFGHAGPGGAPVAGAHTLGRLAGSKRARAAGRARSRRSR</sequence>
<dbReference type="Pfam" id="PF04883">
    <property type="entry name" value="HK97-gp10_like"/>
    <property type="match status" value="1"/>
</dbReference>
<accession>C0W5V3</accession>
<proteinExistence type="predicted"/>
<dbReference type="Proteomes" id="UP000004778">
    <property type="component" value="Unassembled WGS sequence"/>
</dbReference>
<organism evidence="2 3">
    <name type="scientific">Actinomyces urogenitalis DSM 15434</name>
    <dbReference type="NCBI Taxonomy" id="525246"/>
    <lineage>
        <taxon>Bacteria</taxon>
        <taxon>Bacillati</taxon>
        <taxon>Actinomycetota</taxon>
        <taxon>Actinomycetes</taxon>
        <taxon>Actinomycetales</taxon>
        <taxon>Actinomycetaceae</taxon>
        <taxon>Actinomyces</taxon>
    </lineage>
</organism>
<name>C0W5V3_9ACTO</name>
<dbReference type="HOGENOM" id="CLU_2010386_0_0_11"/>
<evidence type="ECO:0000313" key="3">
    <source>
        <dbReference type="Proteomes" id="UP000004778"/>
    </source>
</evidence>
<feature type="region of interest" description="Disordered" evidence="1">
    <location>
        <begin position="34"/>
        <end position="72"/>
    </location>
</feature>
<evidence type="ECO:0000256" key="1">
    <source>
        <dbReference type="SAM" id="MobiDB-lite"/>
    </source>
</evidence>
<evidence type="ECO:0008006" key="4">
    <source>
        <dbReference type="Google" id="ProtNLM"/>
    </source>
</evidence>
<feature type="region of interest" description="Disordered" evidence="1">
    <location>
        <begin position="86"/>
        <end position="123"/>
    </location>
</feature>